<comment type="caution">
    <text evidence="1">The sequence shown here is derived from an EMBL/GenBank/DDBJ whole genome shotgun (WGS) entry which is preliminary data.</text>
</comment>
<dbReference type="AlphaFoldDB" id="A0A2P5E4F3"/>
<dbReference type="InParanoid" id="A0A2P5E4F3"/>
<name>A0A2P5E4F3_TREOI</name>
<dbReference type="CDD" id="cd09272">
    <property type="entry name" value="RNase_HI_RT_Ty1"/>
    <property type="match status" value="1"/>
</dbReference>
<reference evidence="2" key="1">
    <citation type="submission" date="2016-06" db="EMBL/GenBank/DDBJ databases">
        <title>Parallel loss of symbiosis genes in relatives of nitrogen-fixing non-legume Parasponia.</title>
        <authorList>
            <person name="Van Velzen R."/>
            <person name="Holmer R."/>
            <person name="Bu F."/>
            <person name="Rutten L."/>
            <person name="Van Zeijl A."/>
            <person name="Liu W."/>
            <person name="Santuari L."/>
            <person name="Cao Q."/>
            <person name="Sharma T."/>
            <person name="Shen D."/>
            <person name="Roswanjaya Y."/>
            <person name="Wardhani T."/>
            <person name="Kalhor M.S."/>
            <person name="Jansen J."/>
            <person name="Van den Hoogen J."/>
            <person name="Gungor B."/>
            <person name="Hartog M."/>
            <person name="Hontelez J."/>
            <person name="Verver J."/>
            <person name="Yang W.-C."/>
            <person name="Schijlen E."/>
            <person name="Repin R."/>
            <person name="Schilthuizen M."/>
            <person name="Schranz E."/>
            <person name="Heidstra R."/>
            <person name="Miyata K."/>
            <person name="Fedorova E."/>
            <person name="Kohlen W."/>
            <person name="Bisseling T."/>
            <person name="Smit S."/>
            <person name="Geurts R."/>
        </authorList>
    </citation>
    <scope>NUCLEOTIDE SEQUENCE [LARGE SCALE GENOMIC DNA]</scope>
    <source>
        <strain evidence="2">cv. RG33-2</strain>
    </source>
</reference>
<dbReference type="EMBL" id="JXTC01000231">
    <property type="protein sequence ID" value="PON80415.1"/>
    <property type="molecule type" value="Genomic_DNA"/>
</dbReference>
<evidence type="ECO:0000313" key="2">
    <source>
        <dbReference type="Proteomes" id="UP000237000"/>
    </source>
</evidence>
<gene>
    <name evidence="1" type="ORF">TorRG33x02_234190</name>
</gene>
<dbReference type="Proteomes" id="UP000237000">
    <property type="component" value="Unassembled WGS sequence"/>
</dbReference>
<accession>A0A2P5E4F3</accession>
<organism evidence="1 2">
    <name type="scientific">Trema orientale</name>
    <name type="common">Charcoal tree</name>
    <name type="synonym">Celtis orientalis</name>
    <dbReference type="NCBI Taxonomy" id="63057"/>
    <lineage>
        <taxon>Eukaryota</taxon>
        <taxon>Viridiplantae</taxon>
        <taxon>Streptophyta</taxon>
        <taxon>Embryophyta</taxon>
        <taxon>Tracheophyta</taxon>
        <taxon>Spermatophyta</taxon>
        <taxon>Magnoliopsida</taxon>
        <taxon>eudicotyledons</taxon>
        <taxon>Gunneridae</taxon>
        <taxon>Pentapetalae</taxon>
        <taxon>rosids</taxon>
        <taxon>fabids</taxon>
        <taxon>Rosales</taxon>
        <taxon>Cannabaceae</taxon>
        <taxon>Trema</taxon>
    </lineage>
</organism>
<proteinExistence type="predicted"/>
<evidence type="ECO:0000313" key="1">
    <source>
        <dbReference type="EMBL" id="PON80415.1"/>
    </source>
</evidence>
<dbReference type="OrthoDB" id="1715754at2759"/>
<keyword evidence="2" id="KW-1185">Reference proteome</keyword>
<sequence length="111" mass="12778">METEFIGCYEATSQALWLRNFITGLKIIDSIARPLRFYCDNSAAVFFSKNNKSGSRSKHIDIKYLVIRDHIKKQEIVIDYVKTELNIADPMTKGLPARLYKDHVDHMGLSI</sequence>
<dbReference type="STRING" id="63057.A0A2P5E4F3"/>
<protein>
    <submittedName>
        <fullName evidence="1">Uncharacterized protein</fullName>
    </submittedName>
</protein>